<dbReference type="PANTHER" id="PTHR45867:SF3">
    <property type="entry name" value="ACID PHOSPHATASE TYPE 7"/>
    <property type="match status" value="1"/>
</dbReference>
<accession>A0A7J7JJQ8</accession>
<dbReference type="AlphaFoldDB" id="A0A7J7JJQ8"/>
<dbReference type="GO" id="GO:0003993">
    <property type="term" value="F:acid phosphatase activity"/>
    <property type="evidence" value="ECO:0007669"/>
    <property type="project" value="InterPro"/>
</dbReference>
<proteinExistence type="predicted"/>
<gene>
    <name evidence="2" type="ORF">EB796_015112</name>
</gene>
<evidence type="ECO:0000313" key="3">
    <source>
        <dbReference type="Proteomes" id="UP000593567"/>
    </source>
</evidence>
<dbReference type="InterPro" id="IPR029052">
    <property type="entry name" value="Metallo-depent_PP-like"/>
</dbReference>
<sequence>MVAVFLFLIFLYLFRYPIIKWINKIPDPPVIELGECQVKGKGQLKIGHVHLTPSSGSGSIIVTFTTNLPTNNLIAIQYGINQDMEFETFASVAEKNSSGSLYPYVYYASLLIVHPGRQYFYRVLCAATHSKTYSFHSWRAGSGWSPSIALVSGKLSERTVNTLKLKKHQLSLVTHIDSYTPRRHTTDYLDTLQEFASEIPSLLLPGGEAAEESTLFPLPGAEWPVTEHTFYTLLGPLIVVGFRSDQLTSQISRLARVFDDIAAARETRPWLLVVSLDESFCLPTKTISPRPAPCQKLFQLFIKHKVDLYVTGLASGYHRTWPIASDGSPLSTYHNAQGFVSVALGLREGEKLFNSLVTAQHLMRNDSSVQNTYVTIELVSPGSLCSQVINPHSQVPVDQFCIDKVVQTNEVRHSMFSSQSETYDMKVWLVLVIILTVVFAGLLIFRRAVYTGVCKYMESNGGVPLYEGKLLTV</sequence>
<keyword evidence="1" id="KW-1133">Transmembrane helix</keyword>
<reference evidence="2" key="1">
    <citation type="submission" date="2020-06" db="EMBL/GenBank/DDBJ databases">
        <title>Draft genome of Bugula neritina, a colonial animal packing powerful symbionts and potential medicines.</title>
        <authorList>
            <person name="Rayko M."/>
        </authorList>
    </citation>
    <scope>NUCLEOTIDE SEQUENCE [LARGE SCALE GENOMIC DNA]</scope>
    <source>
        <strain evidence="2">Kwan_BN1</strain>
    </source>
</reference>
<feature type="transmembrane region" description="Helical" evidence="1">
    <location>
        <begin position="427"/>
        <end position="445"/>
    </location>
</feature>
<dbReference type="Gene3D" id="3.60.21.10">
    <property type="match status" value="1"/>
</dbReference>
<keyword evidence="1" id="KW-0472">Membrane</keyword>
<name>A0A7J7JJQ8_BUGNE</name>
<protein>
    <submittedName>
        <fullName evidence="2">Uncharacterized protein</fullName>
    </submittedName>
</protein>
<dbReference type="Proteomes" id="UP000593567">
    <property type="component" value="Unassembled WGS sequence"/>
</dbReference>
<evidence type="ECO:0000256" key="1">
    <source>
        <dbReference type="SAM" id="Phobius"/>
    </source>
</evidence>
<dbReference type="EMBL" id="VXIV02002246">
    <property type="protein sequence ID" value="KAF6026582.1"/>
    <property type="molecule type" value="Genomic_DNA"/>
</dbReference>
<dbReference type="GO" id="GO:0046872">
    <property type="term" value="F:metal ion binding"/>
    <property type="evidence" value="ECO:0007669"/>
    <property type="project" value="InterPro"/>
</dbReference>
<evidence type="ECO:0000313" key="2">
    <source>
        <dbReference type="EMBL" id="KAF6026582.1"/>
    </source>
</evidence>
<organism evidence="2 3">
    <name type="scientific">Bugula neritina</name>
    <name type="common">Brown bryozoan</name>
    <name type="synonym">Sertularia neritina</name>
    <dbReference type="NCBI Taxonomy" id="10212"/>
    <lineage>
        <taxon>Eukaryota</taxon>
        <taxon>Metazoa</taxon>
        <taxon>Spiralia</taxon>
        <taxon>Lophotrochozoa</taxon>
        <taxon>Bryozoa</taxon>
        <taxon>Gymnolaemata</taxon>
        <taxon>Cheilostomatida</taxon>
        <taxon>Flustrina</taxon>
        <taxon>Buguloidea</taxon>
        <taxon>Bugulidae</taxon>
        <taxon>Bugula</taxon>
    </lineage>
</organism>
<dbReference type="PANTHER" id="PTHR45867">
    <property type="entry name" value="PURPLE ACID PHOSPHATASE"/>
    <property type="match status" value="1"/>
</dbReference>
<keyword evidence="1" id="KW-0812">Transmembrane</keyword>
<keyword evidence="3" id="KW-1185">Reference proteome</keyword>
<comment type="caution">
    <text evidence="2">The sequence shown here is derived from an EMBL/GenBank/DDBJ whole genome shotgun (WGS) entry which is preliminary data.</text>
</comment>